<evidence type="ECO:0000313" key="1">
    <source>
        <dbReference type="EMBL" id="GGT30058.1"/>
    </source>
</evidence>
<dbReference type="AlphaFoldDB" id="A0A918H1D4"/>
<reference evidence="1" key="1">
    <citation type="journal article" date="2014" name="Int. J. Syst. Evol. Microbiol.">
        <title>Complete genome sequence of Corynebacterium casei LMG S-19264T (=DSM 44701T), isolated from a smear-ripened cheese.</title>
        <authorList>
            <consortium name="US DOE Joint Genome Institute (JGI-PGF)"/>
            <person name="Walter F."/>
            <person name="Albersmeier A."/>
            <person name="Kalinowski J."/>
            <person name="Ruckert C."/>
        </authorList>
    </citation>
    <scope>NUCLEOTIDE SEQUENCE</scope>
    <source>
        <strain evidence="1">JCM 4125</strain>
    </source>
</reference>
<gene>
    <name evidence="1" type="ORF">GCM10010226_02360</name>
</gene>
<evidence type="ECO:0000313" key="2">
    <source>
        <dbReference type="Proteomes" id="UP000646776"/>
    </source>
</evidence>
<name>A0A918H1D4_9ACTN</name>
<dbReference type="Proteomes" id="UP000646776">
    <property type="component" value="Unassembled WGS sequence"/>
</dbReference>
<reference evidence="1" key="2">
    <citation type="submission" date="2020-09" db="EMBL/GenBank/DDBJ databases">
        <authorList>
            <person name="Sun Q."/>
            <person name="Ohkuma M."/>
        </authorList>
    </citation>
    <scope>NUCLEOTIDE SEQUENCE</scope>
    <source>
        <strain evidence="1">JCM 4125</strain>
    </source>
</reference>
<keyword evidence="2" id="KW-1185">Reference proteome</keyword>
<organism evidence="1 2">
    <name type="scientific">Streptomyces phaeofaciens</name>
    <dbReference type="NCBI Taxonomy" id="68254"/>
    <lineage>
        <taxon>Bacteria</taxon>
        <taxon>Bacillati</taxon>
        <taxon>Actinomycetota</taxon>
        <taxon>Actinomycetes</taxon>
        <taxon>Kitasatosporales</taxon>
        <taxon>Streptomycetaceae</taxon>
        <taxon>Streptomyces</taxon>
    </lineage>
</organism>
<comment type="caution">
    <text evidence="1">The sequence shown here is derived from an EMBL/GenBank/DDBJ whole genome shotgun (WGS) entry which is preliminary data.</text>
</comment>
<sequence length="302" mass="33501">MAEWAVYAVVPPSGTHEIYEARFGAVGLDLDLLAGPDVVLPAVRARPRVEGHWRGDGSCEAAALFDLRRRVLLFYATEGPITQFRHRAVTRERIARAWPGWELRWTFDGPADLRRHLGLDPDAVRETHRTVCPAPLLGPDDEELRERDPLVVAVTVGDRRCHLLAAVGDHPVVEGPALLGRLAGGHDHGRCTVAPGAGLHVDPVRRHVDWWTLGAVAEAGRMRARWPGWTVECRQDRWEEHAREAPGRLVPPAVDRERALAELREDALDHWSGRPGSPVSGWLRAAVPDSVADRVVRAVEGW</sequence>
<dbReference type="EMBL" id="BMSA01000001">
    <property type="protein sequence ID" value="GGT30058.1"/>
    <property type="molecule type" value="Genomic_DNA"/>
</dbReference>
<dbReference type="RefSeq" id="WP_189706471.1">
    <property type="nucleotide sequence ID" value="NZ_BMSA01000001.1"/>
</dbReference>
<proteinExistence type="predicted"/>
<protein>
    <submittedName>
        <fullName evidence="1">Uncharacterized protein</fullName>
    </submittedName>
</protein>
<accession>A0A918H1D4</accession>